<dbReference type="AlphaFoldDB" id="F5YAM9"/>
<proteinExistence type="predicted"/>
<name>F5YAM9_LEAAZ</name>
<dbReference type="EMBL" id="CP001841">
    <property type="protein sequence ID" value="AEF80097.1"/>
    <property type="molecule type" value="Genomic_DNA"/>
</dbReference>
<gene>
    <name evidence="1" type="ordered locus">TREAZ_1976</name>
</gene>
<organism evidence="1 2">
    <name type="scientific">Leadbettera azotonutricia (strain ATCC BAA-888 / DSM 13862 / ZAS-9)</name>
    <name type="common">Treponema azotonutricium</name>
    <dbReference type="NCBI Taxonomy" id="545695"/>
    <lineage>
        <taxon>Bacteria</taxon>
        <taxon>Pseudomonadati</taxon>
        <taxon>Spirochaetota</taxon>
        <taxon>Spirochaetia</taxon>
        <taxon>Spirochaetales</taxon>
        <taxon>Breznakiellaceae</taxon>
        <taxon>Leadbettera</taxon>
    </lineage>
</organism>
<accession>F5YAM9</accession>
<sequence length="557" mass="63755">MAQDNNMFQGEMDPEIAALLGTEAKPKASAGSFAGSPGAPATDFASVFDDNLEGGEAPSGDIDLTIASFPEITKRFESIPIEAFNDPNYYKVALSGEGDIAQRVHGILQKYLNAKDPKDKGVFRQQFILAYWDFLINVARKAPGKLPDPKKYLLRFSILHPTFLDGENRALFAKFVVNDYLKEPVYYLDEWFKAVGTGTVRNSSTDEVRVAKSNSAIRIQQLLEKAQGKLDGARSLLKAKDEERTNQEKILADSVQLIFEHFPLDGFRDISACYSESQKRVFGEIMEILKNLLKVDHDLDLFLKEYYQAEQDVKTLQDKVEEEGGGITVDVKAVDTEFETIKQMAKMTIGRQGNHFPILTSEYFHCMPNDIGYRENVISVMAWIESIDAEAFCRFHRNRLNRIIPYVVLLPTYGDSGMCWEPFDRYNRATSRGRIVVPMYSKNLQTAMLSAVGDLRWQVAKEKASRFWMEDGLTGAYYQWFQKMKLKGDVKEAFISDYITWMLKESEGTQKLDKELRGVFWRHMPFTKPIKEKLKNRSYVYQDLFQRDVNRSMSDGY</sequence>
<dbReference type="Proteomes" id="UP000009222">
    <property type="component" value="Chromosome"/>
</dbReference>
<protein>
    <submittedName>
        <fullName evidence="1">Uncharacterized protein</fullName>
    </submittedName>
</protein>
<keyword evidence="2" id="KW-1185">Reference proteome</keyword>
<dbReference type="HOGENOM" id="CLU_523638_0_0_12"/>
<reference evidence="2" key="1">
    <citation type="submission" date="2009-12" db="EMBL/GenBank/DDBJ databases">
        <title>Complete sequence of Treponema azotonutricium strain ZAS-9.</title>
        <authorList>
            <person name="Tetu S.G."/>
            <person name="Matson E."/>
            <person name="Ren Q."/>
            <person name="Seshadri R."/>
            <person name="Elbourne L."/>
            <person name="Hassan K.A."/>
            <person name="Durkin A."/>
            <person name="Radune D."/>
            <person name="Mohamoud Y."/>
            <person name="Shay R."/>
            <person name="Jin S."/>
            <person name="Zhang X."/>
            <person name="Lucey K."/>
            <person name="Ballor N.R."/>
            <person name="Ottesen E."/>
            <person name="Rosenthal R."/>
            <person name="Allen A."/>
            <person name="Leadbetter J.R."/>
            <person name="Paulsen I.T."/>
        </authorList>
    </citation>
    <scope>NUCLEOTIDE SEQUENCE [LARGE SCALE GENOMIC DNA]</scope>
    <source>
        <strain evidence="2">ATCC BAA-888 / DSM 13862 / ZAS-9</strain>
    </source>
</reference>
<dbReference type="STRING" id="545695.TREAZ_1976"/>
<evidence type="ECO:0000313" key="1">
    <source>
        <dbReference type="EMBL" id="AEF80097.1"/>
    </source>
</evidence>
<dbReference type="eggNOG" id="COG0664">
    <property type="taxonomic scope" value="Bacteria"/>
</dbReference>
<reference evidence="1 2" key="2">
    <citation type="journal article" date="2011" name="ISME J.">
        <title>RNA-seq reveals cooperative metabolic interactions between two termite-gut spirochete species in co-culture.</title>
        <authorList>
            <person name="Rosenthal A.Z."/>
            <person name="Matson E.G."/>
            <person name="Eldar A."/>
            <person name="Leadbetter J.R."/>
        </authorList>
    </citation>
    <scope>NUCLEOTIDE SEQUENCE [LARGE SCALE GENOMIC DNA]</scope>
    <source>
        <strain evidence="2">ATCC BAA-888 / DSM 13862 / ZAS-9</strain>
    </source>
</reference>
<evidence type="ECO:0000313" key="2">
    <source>
        <dbReference type="Proteomes" id="UP000009222"/>
    </source>
</evidence>
<dbReference type="InParanoid" id="F5YAM9"/>
<dbReference type="KEGG" id="taz:TREAZ_1976"/>